<evidence type="ECO:0000313" key="5">
    <source>
        <dbReference type="EMBL" id="KAG0537398.1"/>
    </source>
</evidence>
<keyword evidence="2" id="KW-0809">Transit peptide</keyword>
<feature type="repeat" description="PPR" evidence="3">
    <location>
        <begin position="68"/>
        <end position="102"/>
    </location>
</feature>
<accession>A0A921RBH1</accession>
<evidence type="ECO:0000256" key="3">
    <source>
        <dbReference type="PROSITE-ProRule" id="PRU00708"/>
    </source>
</evidence>
<dbReference type="InterPro" id="IPR002885">
    <property type="entry name" value="PPR_rpt"/>
</dbReference>
<name>A0A921RBH1_SORBI</name>
<reference evidence="5" key="1">
    <citation type="journal article" date="2019" name="BMC Genomics">
        <title>A new reference genome for Sorghum bicolor reveals high levels of sequence similarity between sweet and grain genotypes: implications for the genetics of sugar metabolism.</title>
        <authorList>
            <person name="Cooper E.A."/>
            <person name="Brenton Z.W."/>
            <person name="Flinn B.S."/>
            <person name="Jenkins J."/>
            <person name="Shu S."/>
            <person name="Flowers D."/>
            <person name="Luo F."/>
            <person name="Wang Y."/>
            <person name="Xia P."/>
            <person name="Barry K."/>
            <person name="Daum C."/>
            <person name="Lipzen A."/>
            <person name="Yoshinaga Y."/>
            <person name="Schmutz J."/>
            <person name="Saski C."/>
            <person name="Vermerris W."/>
            <person name="Kresovich S."/>
        </authorList>
    </citation>
    <scope>NUCLEOTIDE SEQUENCE</scope>
</reference>
<dbReference type="PROSITE" id="PS51375">
    <property type="entry name" value="PPR"/>
    <property type="match status" value="4"/>
</dbReference>
<dbReference type="Pfam" id="PF12854">
    <property type="entry name" value="PPR_1"/>
    <property type="match status" value="1"/>
</dbReference>
<feature type="repeat" description="PPR" evidence="3">
    <location>
        <begin position="103"/>
        <end position="137"/>
    </location>
</feature>
<dbReference type="Pfam" id="PF17177">
    <property type="entry name" value="PPR_long"/>
    <property type="match status" value="1"/>
</dbReference>
<dbReference type="Pfam" id="PF01535">
    <property type="entry name" value="PPR"/>
    <property type="match status" value="1"/>
</dbReference>
<evidence type="ECO:0000259" key="4">
    <source>
        <dbReference type="Pfam" id="PF17177"/>
    </source>
</evidence>
<dbReference type="NCBIfam" id="TIGR00756">
    <property type="entry name" value="PPR"/>
    <property type="match status" value="3"/>
</dbReference>
<dbReference type="Proteomes" id="UP000807115">
    <property type="component" value="Chromosome 3"/>
</dbReference>
<dbReference type="InterPro" id="IPR051240">
    <property type="entry name" value="Mito_RNA-Proc/Resp"/>
</dbReference>
<evidence type="ECO:0000313" key="6">
    <source>
        <dbReference type="Proteomes" id="UP000807115"/>
    </source>
</evidence>
<dbReference type="Gene3D" id="1.25.40.10">
    <property type="entry name" value="Tetratricopeptide repeat domain"/>
    <property type="match status" value="3"/>
</dbReference>
<gene>
    <name evidence="5" type="ORF">BDA96_03G145200</name>
</gene>
<protein>
    <recommendedName>
        <fullName evidence="4">PROP1-like PPR domain-containing protein</fullName>
    </recommendedName>
</protein>
<sequence>MKQHGLSPDVVSYGSLIDALCKVGRVDDVELKFNQMINEGLTPNIVVFSSLKAEELFFEMLVQGIYPHTVFFNTLIRNLCNVGRVIESQRLTDLMEHVGVRPSAFSYTPLMYGYCLTGRMDEAKKVFDGMVSIDLSPDEVTYNTLLHCCWKAGRHSKMFQSLCSKDLQLNIVTFTIMIGALLKGDRKEDAMDLFASISAYGLVLNIETYRLMAENLIEGSLEEFDGLFAAMEKSCTVPDSYYMLNSLVRRLLRRGDISSAGAYLYKLDEKNFSIEASTASMLISLFSREEYQNQAKSLPEKYCFLNGSNK</sequence>
<keyword evidence="1" id="KW-0677">Repeat</keyword>
<comment type="caution">
    <text evidence="5">The sequence shown here is derived from an EMBL/GenBank/DDBJ whole genome shotgun (WGS) entry which is preliminary data.</text>
</comment>
<evidence type="ECO:0000256" key="1">
    <source>
        <dbReference type="ARBA" id="ARBA00022737"/>
    </source>
</evidence>
<dbReference type="InterPro" id="IPR011990">
    <property type="entry name" value="TPR-like_helical_dom_sf"/>
</dbReference>
<dbReference type="PANTHER" id="PTHR47933:SF11">
    <property type="entry name" value="PENTATRICOPEPTIDE REPEAT-CONTAINING PROTEIN 2"/>
    <property type="match status" value="1"/>
</dbReference>
<feature type="repeat" description="PPR" evidence="3">
    <location>
        <begin position="9"/>
        <end position="43"/>
    </location>
</feature>
<organism evidence="5 6">
    <name type="scientific">Sorghum bicolor</name>
    <name type="common">Sorghum</name>
    <name type="synonym">Sorghum vulgare</name>
    <dbReference type="NCBI Taxonomy" id="4558"/>
    <lineage>
        <taxon>Eukaryota</taxon>
        <taxon>Viridiplantae</taxon>
        <taxon>Streptophyta</taxon>
        <taxon>Embryophyta</taxon>
        <taxon>Tracheophyta</taxon>
        <taxon>Spermatophyta</taxon>
        <taxon>Magnoliopsida</taxon>
        <taxon>Liliopsida</taxon>
        <taxon>Poales</taxon>
        <taxon>Poaceae</taxon>
        <taxon>PACMAD clade</taxon>
        <taxon>Panicoideae</taxon>
        <taxon>Andropogonodae</taxon>
        <taxon>Andropogoneae</taxon>
        <taxon>Sorghinae</taxon>
        <taxon>Sorghum</taxon>
    </lineage>
</organism>
<reference evidence="5" key="2">
    <citation type="submission" date="2020-10" db="EMBL/GenBank/DDBJ databases">
        <authorList>
            <person name="Cooper E.A."/>
            <person name="Brenton Z.W."/>
            <person name="Flinn B.S."/>
            <person name="Jenkins J."/>
            <person name="Shu S."/>
            <person name="Flowers D."/>
            <person name="Luo F."/>
            <person name="Wang Y."/>
            <person name="Xia P."/>
            <person name="Barry K."/>
            <person name="Daum C."/>
            <person name="Lipzen A."/>
            <person name="Yoshinaga Y."/>
            <person name="Schmutz J."/>
            <person name="Saski C."/>
            <person name="Vermerris W."/>
            <person name="Kresovich S."/>
        </authorList>
    </citation>
    <scope>NUCLEOTIDE SEQUENCE</scope>
</reference>
<feature type="domain" description="PROP1-like PPR" evidence="4">
    <location>
        <begin position="53"/>
        <end position="162"/>
    </location>
</feature>
<evidence type="ECO:0000256" key="2">
    <source>
        <dbReference type="ARBA" id="ARBA00022946"/>
    </source>
</evidence>
<proteinExistence type="predicted"/>
<dbReference type="EMBL" id="CM027682">
    <property type="protein sequence ID" value="KAG0537398.1"/>
    <property type="molecule type" value="Genomic_DNA"/>
</dbReference>
<dbReference type="AlphaFoldDB" id="A0A921RBH1"/>
<dbReference type="PANTHER" id="PTHR47933">
    <property type="entry name" value="PENTATRICOPEPTIDE REPEAT-CONTAINING PROTEIN 1, MITOCHONDRIAL"/>
    <property type="match status" value="1"/>
</dbReference>
<feature type="repeat" description="PPR" evidence="3">
    <location>
        <begin position="170"/>
        <end position="204"/>
    </location>
</feature>
<dbReference type="InterPro" id="IPR033443">
    <property type="entry name" value="PROP1-like_PPR_dom"/>
</dbReference>